<dbReference type="SUPFAM" id="SSF56317">
    <property type="entry name" value="Carbon-nitrogen hydrolase"/>
    <property type="match status" value="1"/>
</dbReference>
<dbReference type="Gene3D" id="3.60.110.10">
    <property type="entry name" value="Carbon-nitrogen hydrolase"/>
    <property type="match status" value="1"/>
</dbReference>
<feature type="domain" description="CN hydrolase" evidence="2">
    <location>
        <begin position="9"/>
        <end position="253"/>
    </location>
</feature>
<dbReference type="RefSeq" id="WP_161982406.1">
    <property type="nucleotide sequence ID" value="NZ_BIFT01000002.1"/>
</dbReference>
<name>A0A402BE72_9CHLR</name>
<gene>
    <name evidence="3" type="ORF">KDA_51820</name>
</gene>
<keyword evidence="1" id="KW-0378">Hydrolase</keyword>
<organism evidence="3 4">
    <name type="scientific">Dictyobacter alpinus</name>
    <dbReference type="NCBI Taxonomy" id="2014873"/>
    <lineage>
        <taxon>Bacteria</taxon>
        <taxon>Bacillati</taxon>
        <taxon>Chloroflexota</taxon>
        <taxon>Ktedonobacteria</taxon>
        <taxon>Ktedonobacterales</taxon>
        <taxon>Dictyobacteraceae</taxon>
        <taxon>Dictyobacter</taxon>
    </lineage>
</organism>
<dbReference type="InterPro" id="IPR050345">
    <property type="entry name" value="Aliph_Amidase/BUP"/>
</dbReference>
<evidence type="ECO:0000259" key="2">
    <source>
        <dbReference type="PROSITE" id="PS50263"/>
    </source>
</evidence>
<proteinExistence type="predicted"/>
<evidence type="ECO:0000256" key="1">
    <source>
        <dbReference type="ARBA" id="ARBA00022801"/>
    </source>
</evidence>
<evidence type="ECO:0000313" key="4">
    <source>
        <dbReference type="Proteomes" id="UP000287171"/>
    </source>
</evidence>
<dbReference type="Pfam" id="PF00795">
    <property type="entry name" value="CN_hydrolase"/>
    <property type="match status" value="1"/>
</dbReference>
<dbReference type="PROSITE" id="PS50263">
    <property type="entry name" value="CN_HYDROLASE"/>
    <property type="match status" value="1"/>
</dbReference>
<dbReference type="AlphaFoldDB" id="A0A402BE72"/>
<dbReference type="Proteomes" id="UP000287171">
    <property type="component" value="Unassembled WGS sequence"/>
</dbReference>
<accession>A0A402BE72</accession>
<dbReference type="InterPro" id="IPR003010">
    <property type="entry name" value="C-N_Hydrolase"/>
</dbReference>
<sequence length="253" mass="27947">MQELDRGGLRIALGQMSIVMGNKQENIQTMVRMIVAASEQRCDLIVLPECSLTGWLAEAARCEAEPIPGPFTEYLSALAMRYRLAIVVGMEEQEGETIYNTALFIDRHGHIVAKHRKINELDIGLQLYSRGNSLQVVDFEGRKVALDICADSWTPHLTESLSLMGAQIIFSPCAWACEPGQEQQNIAWIGQQYQARTEGKPLWIVATNSVGMVTEGVWQGRILQGESLIVGPGGKELLHGPVNTPALLHYTFS</sequence>
<dbReference type="GO" id="GO:0050126">
    <property type="term" value="F:N-carbamoylputrescine amidase activity"/>
    <property type="evidence" value="ECO:0007669"/>
    <property type="project" value="TreeGrafter"/>
</dbReference>
<evidence type="ECO:0000313" key="3">
    <source>
        <dbReference type="EMBL" id="GCE29698.1"/>
    </source>
</evidence>
<dbReference type="PANTHER" id="PTHR43674">
    <property type="entry name" value="NITRILASE C965.09-RELATED"/>
    <property type="match status" value="1"/>
</dbReference>
<protein>
    <recommendedName>
        <fullName evidence="2">CN hydrolase domain-containing protein</fullName>
    </recommendedName>
</protein>
<comment type="caution">
    <text evidence="3">The sequence shown here is derived from an EMBL/GenBank/DDBJ whole genome shotgun (WGS) entry which is preliminary data.</text>
</comment>
<dbReference type="EMBL" id="BIFT01000002">
    <property type="protein sequence ID" value="GCE29698.1"/>
    <property type="molecule type" value="Genomic_DNA"/>
</dbReference>
<dbReference type="InterPro" id="IPR036526">
    <property type="entry name" value="C-N_Hydrolase_sf"/>
</dbReference>
<keyword evidence="4" id="KW-1185">Reference proteome</keyword>
<reference evidence="4" key="1">
    <citation type="submission" date="2018-12" db="EMBL/GenBank/DDBJ databases">
        <title>Tengunoibacter tsumagoiensis gen. nov., sp. nov., Dictyobacter kobayashii sp. nov., D. alpinus sp. nov., and D. joshuensis sp. nov. and description of Dictyobacteraceae fam. nov. within the order Ktedonobacterales isolated from Tengu-no-mugimeshi.</title>
        <authorList>
            <person name="Wang C.M."/>
            <person name="Zheng Y."/>
            <person name="Sakai Y."/>
            <person name="Toyoda A."/>
            <person name="Minakuchi Y."/>
            <person name="Abe K."/>
            <person name="Yokota A."/>
            <person name="Yabe S."/>
        </authorList>
    </citation>
    <scope>NUCLEOTIDE SEQUENCE [LARGE SCALE GENOMIC DNA]</scope>
    <source>
        <strain evidence="4">Uno16</strain>
    </source>
</reference>
<dbReference type="GO" id="GO:0033388">
    <property type="term" value="P:putrescine biosynthetic process from arginine"/>
    <property type="evidence" value="ECO:0007669"/>
    <property type="project" value="TreeGrafter"/>
</dbReference>
<dbReference type="PANTHER" id="PTHR43674:SF2">
    <property type="entry name" value="BETA-UREIDOPROPIONASE"/>
    <property type="match status" value="1"/>
</dbReference>
<dbReference type="CDD" id="cd07197">
    <property type="entry name" value="nitrilase"/>
    <property type="match status" value="1"/>
</dbReference>